<dbReference type="HAMAP" id="MF_01043">
    <property type="entry name" value="PlsY"/>
    <property type="match status" value="1"/>
</dbReference>
<name>A0A931BK03_9HYPH</name>
<dbReference type="InterPro" id="IPR003811">
    <property type="entry name" value="G3P_acylTferase_PlsY"/>
</dbReference>
<accession>A0A931BK03</accession>
<comment type="subunit">
    <text evidence="10">Probably interacts with PlsX.</text>
</comment>
<comment type="function">
    <text evidence="10">Catalyzes the transfer of an acyl group from acyl-phosphate (acyl-PO(4)) to glycerol-3-phosphate (G3P) to form lysophosphatidic acid (LPA). This enzyme utilizes acyl-phosphate as fatty acyl donor, but not acyl-CoA or acyl-ACP.</text>
</comment>
<keyword evidence="4 10" id="KW-0812">Transmembrane</keyword>
<keyword evidence="8 10" id="KW-0594">Phospholipid biosynthesis</keyword>
<evidence type="ECO:0000256" key="10">
    <source>
        <dbReference type="HAMAP-Rule" id="MF_01043"/>
    </source>
</evidence>
<dbReference type="GO" id="GO:0005886">
    <property type="term" value="C:plasma membrane"/>
    <property type="evidence" value="ECO:0007669"/>
    <property type="project" value="UniProtKB-SubCell"/>
</dbReference>
<keyword evidence="12" id="KW-1185">Reference proteome</keyword>
<evidence type="ECO:0000256" key="2">
    <source>
        <dbReference type="ARBA" id="ARBA00022516"/>
    </source>
</evidence>
<comment type="catalytic activity">
    <reaction evidence="10">
        <text>an acyl phosphate + sn-glycerol 3-phosphate = a 1-acyl-sn-glycero-3-phosphate + phosphate</text>
        <dbReference type="Rhea" id="RHEA:34075"/>
        <dbReference type="ChEBI" id="CHEBI:43474"/>
        <dbReference type="ChEBI" id="CHEBI:57597"/>
        <dbReference type="ChEBI" id="CHEBI:57970"/>
        <dbReference type="ChEBI" id="CHEBI:59918"/>
        <dbReference type="EC" id="2.3.1.275"/>
    </reaction>
</comment>
<dbReference type="GO" id="GO:0008654">
    <property type="term" value="P:phospholipid biosynthetic process"/>
    <property type="evidence" value="ECO:0007669"/>
    <property type="project" value="UniProtKB-UniRule"/>
</dbReference>
<evidence type="ECO:0000313" key="12">
    <source>
        <dbReference type="Proteomes" id="UP000599312"/>
    </source>
</evidence>
<comment type="pathway">
    <text evidence="10">Lipid metabolism; phospholipid metabolism.</text>
</comment>
<evidence type="ECO:0000256" key="3">
    <source>
        <dbReference type="ARBA" id="ARBA00022679"/>
    </source>
</evidence>
<keyword evidence="3 10" id="KW-0808">Transferase</keyword>
<sequence>MIDILKIFSAFALGYLLGSLNTGVIAGKIYGKDLSSHGSKSAGLTNTLRVLGKTAAAFVLAGDILKGIIACIIGLRIGVYVHSGETIVCASLLAAGAGAVIGHNWPVYFGFKGGKGALTAAAVMFMLNWVMALICLGIFLIIVRLTRYVSLGTICATIFFVAISFIPVFGNTFYFHIFAFLMAFIVIFKHRENIKRLLSGTENKLTF</sequence>
<gene>
    <name evidence="10 11" type="primary">plsY</name>
    <name evidence="11" type="ORF">I2H38_03095</name>
</gene>
<comment type="caution">
    <text evidence="11">The sequence shown here is derived from an EMBL/GenBank/DDBJ whole genome shotgun (WGS) entry which is preliminary data.</text>
</comment>
<keyword evidence="6 10" id="KW-0443">Lipid metabolism</keyword>
<keyword evidence="2 10" id="KW-0444">Lipid biosynthesis</keyword>
<reference evidence="11" key="1">
    <citation type="submission" date="2020-11" db="EMBL/GenBank/DDBJ databases">
        <authorList>
            <person name="Kim M.K."/>
        </authorList>
    </citation>
    <scope>NUCLEOTIDE SEQUENCE</scope>
    <source>
        <strain evidence="11">BT350</strain>
    </source>
</reference>
<proteinExistence type="inferred from homology"/>
<evidence type="ECO:0000256" key="5">
    <source>
        <dbReference type="ARBA" id="ARBA00022989"/>
    </source>
</evidence>
<dbReference type="EC" id="2.3.1.275" evidence="10"/>
<dbReference type="GO" id="GO:0043772">
    <property type="term" value="F:acyl-phosphate glycerol-3-phosphate acyltransferase activity"/>
    <property type="evidence" value="ECO:0007669"/>
    <property type="project" value="UniProtKB-UniRule"/>
</dbReference>
<feature type="transmembrane region" description="Helical" evidence="10">
    <location>
        <begin position="117"/>
        <end position="141"/>
    </location>
</feature>
<feature type="transmembrane region" description="Helical" evidence="10">
    <location>
        <begin position="172"/>
        <end position="188"/>
    </location>
</feature>
<keyword evidence="11" id="KW-0012">Acyltransferase</keyword>
<keyword evidence="1 10" id="KW-1003">Cell membrane</keyword>
<dbReference type="PANTHER" id="PTHR30309">
    <property type="entry name" value="INNER MEMBRANE PROTEIN YGIH"/>
    <property type="match status" value="1"/>
</dbReference>
<evidence type="ECO:0000256" key="9">
    <source>
        <dbReference type="ARBA" id="ARBA00023264"/>
    </source>
</evidence>
<evidence type="ECO:0000256" key="7">
    <source>
        <dbReference type="ARBA" id="ARBA00023136"/>
    </source>
</evidence>
<feature type="transmembrane region" description="Helical" evidence="10">
    <location>
        <begin position="148"/>
        <end position="166"/>
    </location>
</feature>
<dbReference type="Pfam" id="PF02660">
    <property type="entry name" value="G3P_acyltransf"/>
    <property type="match status" value="1"/>
</dbReference>
<comment type="subcellular location">
    <subcellularLocation>
        <location evidence="10">Cell membrane</location>
        <topology evidence="10">Multi-pass membrane protein</topology>
    </subcellularLocation>
</comment>
<dbReference type="AlphaFoldDB" id="A0A931BK03"/>
<feature type="transmembrane region" description="Helical" evidence="10">
    <location>
        <begin position="87"/>
        <end position="105"/>
    </location>
</feature>
<dbReference type="Proteomes" id="UP000599312">
    <property type="component" value="Unassembled WGS sequence"/>
</dbReference>
<dbReference type="PANTHER" id="PTHR30309:SF0">
    <property type="entry name" value="GLYCEROL-3-PHOSPHATE ACYLTRANSFERASE-RELATED"/>
    <property type="match status" value="1"/>
</dbReference>
<evidence type="ECO:0000256" key="6">
    <source>
        <dbReference type="ARBA" id="ARBA00023098"/>
    </source>
</evidence>
<evidence type="ECO:0000256" key="8">
    <source>
        <dbReference type="ARBA" id="ARBA00023209"/>
    </source>
</evidence>
<keyword evidence="9 10" id="KW-1208">Phospholipid metabolism</keyword>
<evidence type="ECO:0000256" key="4">
    <source>
        <dbReference type="ARBA" id="ARBA00022692"/>
    </source>
</evidence>
<dbReference type="NCBIfam" id="TIGR00023">
    <property type="entry name" value="glycerol-3-phosphate 1-O-acyltransferase PlsY"/>
    <property type="match status" value="1"/>
</dbReference>
<dbReference type="RefSeq" id="WP_196270319.1">
    <property type="nucleotide sequence ID" value="NZ_JADQDO010000001.1"/>
</dbReference>
<evidence type="ECO:0000313" key="11">
    <source>
        <dbReference type="EMBL" id="MBF9232361.1"/>
    </source>
</evidence>
<keyword evidence="5 10" id="KW-1133">Transmembrane helix</keyword>
<evidence type="ECO:0000256" key="1">
    <source>
        <dbReference type="ARBA" id="ARBA00022475"/>
    </source>
</evidence>
<organism evidence="11 12">
    <name type="scientific">Microvirga alba</name>
    <dbReference type="NCBI Taxonomy" id="2791025"/>
    <lineage>
        <taxon>Bacteria</taxon>
        <taxon>Pseudomonadati</taxon>
        <taxon>Pseudomonadota</taxon>
        <taxon>Alphaproteobacteria</taxon>
        <taxon>Hyphomicrobiales</taxon>
        <taxon>Methylobacteriaceae</taxon>
        <taxon>Microvirga</taxon>
    </lineage>
</organism>
<protein>
    <recommendedName>
        <fullName evidence="10">Glycerol-3-phosphate acyltransferase</fullName>
    </recommendedName>
    <alternativeName>
        <fullName evidence="10">Acyl-PO4 G3P acyltransferase</fullName>
    </alternativeName>
    <alternativeName>
        <fullName evidence="10">Acyl-phosphate--glycerol-3-phosphate acyltransferase</fullName>
    </alternativeName>
    <alternativeName>
        <fullName evidence="10">G3P acyltransferase</fullName>
        <shortName evidence="10">GPAT</shortName>
        <ecNumber evidence="10">2.3.1.275</ecNumber>
    </alternativeName>
    <alternativeName>
        <fullName evidence="10">Lysophosphatidic acid synthase</fullName>
        <shortName evidence="10">LPA synthase</shortName>
    </alternativeName>
</protein>
<keyword evidence="7 10" id="KW-0472">Membrane</keyword>
<feature type="transmembrane region" description="Helical" evidence="10">
    <location>
        <begin position="50"/>
        <end position="75"/>
    </location>
</feature>
<comment type="similarity">
    <text evidence="10">Belongs to the PlsY family.</text>
</comment>
<dbReference type="EMBL" id="JADQDO010000001">
    <property type="protein sequence ID" value="MBF9232361.1"/>
    <property type="molecule type" value="Genomic_DNA"/>
</dbReference>
<dbReference type="SMART" id="SM01207">
    <property type="entry name" value="G3P_acyltransf"/>
    <property type="match status" value="1"/>
</dbReference>